<evidence type="ECO:0000313" key="13">
    <source>
        <dbReference type="WBParaSite" id="PSAMB.scaffold8145size6562.g31000.t1"/>
    </source>
</evidence>
<comment type="similarity">
    <text evidence="3">Belongs to the RRP40 family.</text>
</comment>
<dbReference type="Gene3D" id="2.40.50.100">
    <property type="match status" value="1"/>
</dbReference>
<keyword evidence="12" id="KW-1185">Reference proteome</keyword>
<dbReference type="InterPro" id="IPR049469">
    <property type="entry name" value="RRP40_KH-I"/>
</dbReference>
<dbReference type="AlphaFoldDB" id="A0A914XG70"/>
<dbReference type="GO" id="GO:0071034">
    <property type="term" value="P:CUT catabolic process"/>
    <property type="evidence" value="ECO:0007669"/>
    <property type="project" value="TreeGrafter"/>
</dbReference>
<evidence type="ECO:0000256" key="9">
    <source>
        <dbReference type="ARBA" id="ARBA00030615"/>
    </source>
</evidence>
<dbReference type="InterPro" id="IPR004088">
    <property type="entry name" value="KH_dom_type_1"/>
</dbReference>
<dbReference type="GO" id="GO:0071051">
    <property type="term" value="P:poly(A)-dependent snoRNA 3'-end processing"/>
    <property type="evidence" value="ECO:0007669"/>
    <property type="project" value="TreeGrafter"/>
</dbReference>
<evidence type="ECO:0000256" key="10">
    <source>
        <dbReference type="ARBA" id="ARBA00069899"/>
    </source>
</evidence>
<dbReference type="SUPFAM" id="SSF50249">
    <property type="entry name" value="Nucleic acid-binding proteins"/>
    <property type="match status" value="1"/>
</dbReference>
<dbReference type="InterPro" id="IPR012340">
    <property type="entry name" value="NA-bd_OB-fold"/>
</dbReference>
<sequence length="229" mass="24942">MSVVYLPGDKLPVSTGKEALIVGPGVSRADDRLVATQAGVLRSKQQPFSCWMDAHVRRYVPVRGDKVIGVITGKAGEAWKVDVGAAELATVSFLSFEGATKRNRPSLKTGDLIYCQVLLAMKDMEPEVVCIDSEGKSRGLGALPDGGLLLKCSLNLVRRLLSAKCALLPTLGKELRFEITCGMNGRVWIKSNSHKETIAIAQIILKSEFLNESQISELIRTIIDRCRGF</sequence>
<dbReference type="InterPro" id="IPR026699">
    <property type="entry name" value="Exosome_RNA_bind1/RRP40/RRP4"/>
</dbReference>
<dbReference type="FunFam" id="3.30.1370.10:FF:000038">
    <property type="entry name" value="exosome complex component RRP40"/>
    <property type="match status" value="1"/>
</dbReference>
<dbReference type="CDD" id="cd22526">
    <property type="entry name" value="KH-I_Rrp40"/>
    <property type="match status" value="1"/>
</dbReference>
<evidence type="ECO:0000256" key="7">
    <source>
        <dbReference type="ARBA" id="ARBA00022884"/>
    </source>
</evidence>
<dbReference type="GO" id="GO:0071038">
    <property type="term" value="P:TRAMP-dependent tRNA surveillance pathway"/>
    <property type="evidence" value="ECO:0007669"/>
    <property type="project" value="TreeGrafter"/>
</dbReference>
<protein>
    <recommendedName>
        <fullName evidence="10">Exosome complex component RRP40</fullName>
    </recommendedName>
    <alternativeName>
        <fullName evidence="9">Ribosomal RNA-processing protein 40</fullName>
    </alternativeName>
</protein>
<keyword evidence="8" id="KW-0539">Nucleus</keyword>
<feature type="domain" description="K Homology" evidence="11">
    <location>
        <begin position="147"/>
        <end position="193"/>
    </location>
</feature>
<evidence type="ECO:0000256" key="3">
    <source>
        <dbReference type="ARBA" id="ARBA00007841"/>
    </source>
</evidence>
<evidence type="ECO:0000256" key="2">
    <source>
        <dbReference type="ARBA" id="ARBA00004604"/>
    </source>
</evidence>
<reference evidence="13" key="1">
    <citation type="submission" date="2022-11" db="UniProtKB">
        <authorList>
            <consortium name="WormBaseParasite"/>
        </authorList>
    </citation>
    <scope>IDENTIFICATION</scope>
</reference>
<evidence type="ECO:0000256" key="1">
    <source>
        <dbReference type="ARBA" id="ARBA00004496"/>
    </source>
</evidence>
<dbReference type="SUPFAM" id="SSF54791">
    <property type="entry name" value="Eukaryotic type KH-domain (KH-domain type I)"/>
    <property type="match status" value="1"/>
</dbReference>
<name>A0A914XG70_9BILA</name>
<dbReference type="GO" id="GO:0010468">
    <property type="term" value="P:regulation of gene expression"/>
    <property type="evidence" value="ECO:0007669"/>
    <property type="project" value="UniProtKB-ARBA"/>
</dbReference>
<dbReference type="Gene3D" id="2.40.50.140">
    <property type="entry name" value="Nucleic acid-binding proteins"/>
    <property type="match status" value="1"/>
</dbReference>
<evidence type="ECO:0000313" key="12">
    <source>
        <dbReference type="Proteomes" id="UP000887566"/>
    </source>
</evidence>
<evidence type="ECO:0000256" key="6">
    <source>
        <dbReference type="ARBA" id="ARBA00022835"/>
    </source>
</evidence>
<keyword evidence="5" id="KW-0698">rRNA processing</keyword>
<dbReference type="GO" id="GO:0000176">
    <property type="term" value="C:nuclear exosome (RNase complex)"/>
    <property type="evidence" value="ECO:0007669"/>
    <property type="project" value="TreeGrafter"/>
</dbReference>
<evidence type="ECO:0000256" key="5">
    <source>
        <dbReference type="ARBA" id="ARBA00022552"/>
    </source>
</evidence>
<dbReference type="WBParaSite" id="PSAMB.scaffold8145size6562.g31000.t1">
    <property type="protein sequence ID" value="PSAMB.scaffold8145size6562.g31000.t1"/>
    <property type="gene ID" value="PSAMB.scaffold8145size6562.g31000"/>
</dbReference>
<dbReference type="Pfam" id="PF15985">
    <property type="entry name" value="KH_6"/>
    <property type="match status" value="1"/>
</dbReference>
<dbReference type="PANTHER" id="PTHR21321">
    <property type="entry name" value="PNAS-3 RELATED"/>
    <property type="match status" value="1"/>
</dbReference>
<dbReference type="GO" id="GO:0000177">
    <property type="term" value="C:cytoplasmic exosome (RNase complex)"/>
    <property type="evidence" value="ECO:0007669"/>
    <property type="project" value="TreeGrafter"/>
</dbReference>
<dbReference type="PANTHER" id="PTHR21321:SF1">
    <property type="entry name" value="EXOSOME COMPLEX COMPONENT RRP40"/>
    <property type="match status" value="1"/>
</dbReference>
<keyword evidence="6" id="KW-0271">Exosome</keyword>
<dbReference type="Proteomes" id="UP000887566">
    <property type="component" value="Unplaced"/>
</dbReference>
<dbReference type="GO" id="GO:0034475">
    <property type="term" value="P:U4 snRNA 3'-end processing"/>
    <property type="evidence" value="ECO:0007669"/>
    <property type="project" value="TreeGrafter"/>
</dbReference>
<proteinExistence type="inferred from homology"/>
<dbReference type="SUPFAM" id="SSF110324">
    <property type="entry name" value="Ribosomal L27 protein-like"/>
    <property type="match status" value="1"/>
</dbReference>
<keyword evidence="4" id="KW-0963">Cytoplasm</keyword>
<keyword evidence="7" id="KW-0694">RNA-binding</keyword>
<dbReference type="GO" id="GO:0003723">
    <property type="term" value="F:RNA binding"/>
    <property type="evidence" value="ECO:0007669"/>
    <property type="project" value="UniProtKB-KW"/>
</dbReference>
<dbReference type="InterPro" id="IPR037319">
    <property type="entry name" value="Rrp40_S1"/>
</dbReference>
<evidence type="ECO:0000256" key="8">
    <source>
        <dbReference type="ARBA" id="ARBA00023242"/>
    </source>
</evidence>
<accession>A0A914XG70</accession>
<dbReference type="InterPro" id="IPR036612">
    <property type="entry name" value="KH_dom_type_1_sf"/>
</dbReference>
<dbReference type="Gene3D" id="3.30.1370.10">
    <property type="entry name" value="K Homology domain, type 1"/>
    <property type="match status" value="1"/>
</dbReference>
<dbReference type="CDD" id="cd05790">
    <property type="entry name" value="S1_Rrp40"/>
    <property type="match status" value="1"/>
</dbReference>
<dbReference type="GO" id="GO:0005730">
    <property type="term" value="C:nucleolus"/>
    <property type="evidence" value="ECO:0007669"/>
    <property type="project" value="UniProtKB-SubCell"/>
</dbReference>
<comment type="subcellular location">
    <subcellularLocation>
        <location evidence="1">Cytoplasm</location>
    </subcellularLocation>
    <subcellularLocation>
        <location evidence="2">Nucleus</location>
        <location evidence="2">Nucleolus</location>
    </subcellularLocation>
</comment>
<evidence type="ECO:0000259" key="11">
    <source>
        <dbReference type="Pfam" id="PF15985"/>
    </source>
</evidence>
<dbReference type="Pfam" id="PF21262">
    <property type="entry name" value="RRP40_S1"/>
    <property type="match status" value="1"/>
</dbReference>
<evidence type="ECO:0000256" key="4">
    <source>
        <dbReference type="ARBA" id="ARBA00022490"/>
    </source>
</evidence>
<dbReference type="FunFam" id="2.40.50.140:FF:000112">
    <property type="entry name" value="Exosome complex component RRP40"/>
    <property type="match status" value="1"/>
</dbReference>
<dbReference type="GO" id="GO:0000467">
    <property type="term" value="P:exonucleolytic trimming to generate mature 3'-end of 5.8S rRNA from tricistronic rRNA transcript (SSU-rRNA, 5.8S rRNA, LSU-rRNA)"/>
    <property type="evidence" value="ECO:0007669"/>
    <property type="project" value="TreeGrafter"/>
</dbReference>
<dbReference type="GO" id="GO:0071035">
    <property type="term" value="P:nuclear polyadenylation-dependent rRNA catabolic process"/>
    <property type="evidence" value="ECO:0007669"/>
    <property type="project" value="TreeGrafter"/>
</dbReference>
<organism evidence="12 13">
    <name type="scientific">Plectus sambesii</name>
    <dbReference type="NCBI Taxonomy" id="2011161"/>
    <lineage>
        <taxon>Eukaryota</taxon>
        <taxon>Metazoa</taxon>
        <taxon>Ecdysozoa</taxon>
        <taxon>Nematoda</taxon>
        <taxon>Chromadorea</taxon>
        <taxon>Plectida</taxon>
        <taxon>Plectina</taxon>
        <taxon>Plectoidea</taxon>
        <taxon>Plectidae</taxon>
        <taxon>Plectus</taxon>
    </lineage>
</organism>